<sequence length="318" mass="35170">MEVPGYRRPDRAMPSAWEAALLDKRRLITLSTLEYGLPLGLATANDTIAAGAVGGSKMLCVLELRVRCPSSGNGSPHTYHRRLSLAAPHLQDVAALVYMLVAGDARFRICNNPLLSVKMAAHAELLRVWDELQVPLGGCPGQAGRPTRPARSDPRAEEDNDVGVPQDNTAAENLLARWGADLEEKCAASAEARRRVILAVHLAVLFEADEAGFAEDMHYTILRLAPELHDTIFGDPKHSDPCTELPNHGDAERDRRDTRTNIALQQLMREIGVQMEMCKFLKFSLEQARRELVELEGPITLNPNHMLNHIISLYLLLV</sequence>
<name>A0A8T0SJG2_PANVG</name>
<feature type="region of interest" description="Disordered" evidence="1">
    <location>
        <begin position="139"/>
        <end position="168"/>
    </location>
</feature>
<protein>
    <submittedName>
        <fullName evidence="2">Uncharacterized protein</fullName>
    </submittedName>
</protein>
<accession>A0A8T0SJG2</accession>
<dbReference type="EMBL" id="CM029045">
    <property type="protein sequence ID" value="KAG2597083.1"/>
    <property type="molecule type" value="Genomic_DNA"/>
</dbReference>
<evidence type="ECO:0000313" key="2">
    <source>
        <dbReference type="EMBL" id="KAG2597083.1"/>
    </source>
</evidence>
<feature type="region of interest" description="Disordered" evidence="1">
    <location>
        <begin position="238"/>
        <end position="257"/>
    </location>
</feature>
<proteinExistence type="predicted"/>
<evidence type="ECO:0000256" key="1">
    <source>
        <dbReference type="SAM" id="MobiDB-lite"/>
    </source>
</evidence>
<keyword evidence="3" id="KW-1185">Reference proteome</keyword>
<dbReference type="AlphaFoldDB" id="A0A8T0SJG2"/>
<organism evidence="2 3">
    <name type="scientific">Panicum virgatum</name>
    <name type="common">Blackwell switchgrass</name>
    <dbReference type="NCBI Taxonomy" id="38727"/>
    <lineage>
        <taxon>Eukaryota</taxon>
        <taxon>Viridiplantae</taxon>
        <taxon>Streptophyta</taxon>
        <taxon>Embryophyta</taxon>
        <taxon>Tracheophyta</taxon>
        <taxon>Spermatophyta</taxon>
        <taxon>Magnoliopsida</taxon>
        <taxon>Liliopsida</taxon>
        <taxon>Poales</taxon>
        <taxon>Poaceae</taxon>
        <taxon>PACMAD clade</taxon>
        <taxon>Panicoideae</taxon>
        <taxon>Panicodae</taxon>
        <taxon>Paniceae</taxon>
        <taxon>Panicinae</taxon>
        <taxon>Panicum</taxon>
        <taxon>Panicum sect. Hiantes</taxon>
    </lineage>
</organism>
<evidence type="ECO:0000313" key="3">
    <source>
        <dbReference type="Proteomes" id="UP000823388"/>
    </source>
</evidence>
<dbReference type="Proteomes" id="UP000823388">
    <property type="component" value="Chromosome 5K"/>
</dbReference>
<comment type="caution">
    <text evidence="2">The sequence shown here is derived from an EMBL/GenBank/DDBJ whole genome shotgun (WGS) entry which is preliminary data.</text>
</comment>
<reference evidence="2" key="1">
    <citation type="submission" date="2020-05" db="EMBL/GenBank/DDBJ databases">
        <title>WGS assembly of Panicum virgatum.</title>
        <authorList>
            <person name="Lovell J.T."/>
            <person name="Jenkins J."/>
            <person name="Shu S."/>
            <person name="Juenger T.E."/>
            <person name="Schmutz J."/>
        </authorList>
    </citation>
    <scope>NUCLEOTIDE SEQUENCE</scope>
    <source>
        <strain evidence="2">AP13</strain>
    </source>
</reference>
<gene>
    <name evidence="2" type="ORF">PVAP13_5KG188807</name>
</gene>